<name>E3MKK3_CAERE</name>
<dbReference type="KEGG" id="crq:GCK72_023101"/>
<accession>E3MKK3</accession>
<proteinExistence type="predicted"/>
<protein>
    <submittedName>
        <fullName evidence="1">Uncharacterized protein</fullName>
    </submittedName>
</protein>
<reference evidence="1" key="1">
    <citation type="submission" date="2007-07" db="EMBL/GenBank/DDBJ databases">
        <title>PCAP assembly of the Caenorhabditis remanei genome.</title>
        <authorList>
            <consortium name="The Caenorhabditis remanei Sequencing Consortium"/>
            <person name="Wilson R.K."/>
        </authorList>
    </citation>
    <scope>NUCLEOTIDE SEQUENCE [LARGE SCALE GENOMIC DNA]</scope>
    <source>
        <strain evidence="1">PB4641</strain>
    </source>
</reference>
<organism evidence="2">
    <name type="scientific">Caenorhabditis remanei</name>
    <name type="common">Caenorhabditis vulgaris</name>
    <dbReference type="NCBI Taxonomy" id="31234"/>
    <lineage>
        <taxon>Eukaryota</taxon>
        <taxon>Metazoa</taxon>
        <taxon>Ecdysozoa</taxon>
        <taxon>Nematoda</taxon>
        <taxon>Chromadorea</taxon>
        <taxon>Rhabditida</taxon>
        <taxon>Rhabditina</taxon>
        <taxon>Rhabditomorpha</taxon>
        <taxon>Rhabditoidea</taxon>
        <taxon>Rhabditidae</taxon>
        <taxon>Peloderinae</taxon>
        <taxon>Caenorhabditis</taxon>
    </lineage>
</organism>
<dbReference type="CTD" id="9818424"/>
<dbReference type="HOGENOM" id="CLU_1134457_0_0_1"/>
<gene>
    <name evidence="1" type="ORF">CRE_27696</name>
</gene>
<evidence type="ECO:0000313" key="1">
    <source>
        <dbReference type="EMBL" id="EFP04126.1"/>
    </source>
</evidence>
<evidence type="ECO:0000313" key="2">
    <source>
        <dbReference type="Proteomes" id="UP000008281"/>
    </source>
</evidence>
<dbReference type="GeneID" id="9818424"/>
<dbReference type="AlphaFoldDB" id="E3MKK3"/>
<dbReference type="Proteomes" id="UP000008281">
    <property type="component" value="Unassembled WGS sequence"/>
</dbReference>
<dbReference type="RefSeq" id="XP_003103383.2">
    <property type="nucleotide sequence ID" value="XM_003103335.2"/>
</dbReference>
<dbReference type="EMBL" id="DS268452">
    <property type="protein sequence ID" value="EFP04126.1"/>
    <property type="molecule type" value="Genomic_DNA"/>
</dbReference>
<sequence length="245" mass="28536">MKTKLIICCLFFSIFSPADGDSNPFSLDKTADLFSSFMSIFSRSFQKSARIWSRDRSNFEVPDVVMEELEKISESCLTFEEHKKLANDTENDADQLYRVLHFNEELLKAATEIIGFTELRAVLGFSPPKPWTNSNEIKSRVPANATIEQYYNANESRHRNGILGYSLEDKQVSSAVKFLDKRFPVIRDAYTKSYKHNWDGKKKIDRKIVDDMLDLYDTVYDSIEFRIYDLTRRSKIEECKPKKDT</sequence>
<keyword evidence="2" id="KW-1185">Reference proteome</keyword>